<proteinExistence type="predicted"/>
<dbReference type="Proteomes" id="UP000572268">
    <property type="component" value="Unassembled WGS sequence"/>
</dbReference>
<evidence type="ECO:0000313" key="2">
    <source>
        <dbReference type="Proteomes" id="UP000572268"/>
    </source>
</evidence>
<comment type="caution">
    <text evidence="1">The sequence shown here is derived from an EMBL/GenBank/DDBJ whole genome shotgun (WGS) entry which is preliminary data.</text>
</comment>
<accession>A0A7J6M129</accession>
<gene>
    <name evidence="1" type="ORF">FOL46_003782</name>
</gene>
<evidence type="ECO:0000313" key="1">
    <source>
        <dbReference type="EMBL" id="KAF4665252.1"/>
    </source>
</evidence>
<reference evidence="1 2" key="1">
    <citation type="submission" date="2020-04" db="EMBL/GenBank/DDBJ databases">
        <title>Perkinsus olseni comparative genomics.</title>
        <authorList>
            <person name="Bogema D.R."/>
        </authorList>
    </citation>
    <scope>NUCLEOTIDE SEQUENCE [LARGE SCALE GENOMIC DNA]</scope>
    <source>
        <strain evidence="1">ATCC PRA-31</strain>
    </source>
</reference>
<dbReference type="EMBL" id="JABANN010000238">
    <property type="protein sequence ID" value="KAF4665252.1"/>
    <property type="molecule type" value="Genomic_DNA"/>
</dbReference>
<sequence>MTTKEFIVEKNATLSSSVVTSAIRRVGYFTLGSASTTVKEDALIVKDAARRAMSPVGAVRSPAPGDARIFSAESHAASKCGHTCQGLCGNLCPICPRCHPKVRCVLTGRDIGLALEDTSRLYELPDCGHTFFVTALDKYMSAVAENLSAKIDKGLRPRRCPACDDVIYMAPRYGSILKTYFDWCDKAKIALVASGFGGGQPDEIDAGAQS</sequence>
<dbReference type="AlphaFoldDB" id="A0A7J6M129"/>
<name>A0A7J6M129_PEROL</name>
<organism evidence="1 2">
    <name type="scientific">Perkinsus olseni</name>
    <name type="common">Perkinsus atlanticus</name>
    <dbReference type="NCBI Taxonomy" id="32597"/>
    <lineage>
        <taxon>Eukaryota</taxon>
        <taxon>Sar</taxon>
        <taxon>Alveolata</taxon>
        <taxon>Perkinsozoa</taxon>
        <taxon>Perkinsea</taxon>
        <taxon>Perkinsida</taxon>
        <taxon>Perkinsidae</taxon>
        <taxon>Perkinsus</taxon>
    </lineage>
</organism>
<protein>
    <submittedName>
        <fullName evidence="1">Uncharacterized protein</fullName>
    </submittedName>
</protein>